<dbReference type="Gene3D" id="3.40.190.10">
    <property type="entry name" value="Periplasmic binding protein-like II"/>
    <property type="match status" value="1"/>
</dbReference>
<evidence type="ECO:0000256" key="2">
    <source>
        <dbReference type="SAM" id="SignalP"/>
    </source>
</evidence>
<dbReference type="AlphaFoldDB" id="A0A0D0MIL1"/>
<evidence type="ECO:0000313" key="4">
    <source>
        <dbReference type="Proteomes" id="UP000032067"/>
    </source>
</evidence>
<dbReference type="RefSeq" id="WP_042579158.1">
    <property type="nucleotide sequence ID" value="NZ_JXQQ01000028.1"/>
</dbReference>
<dbReference type="InterPro" id="IPR005064">
    <property type="entry name" value="BUG"/>
</dbReference>
<evidence type="ECO:0000256" key="1">
    <source>
        <dbReference type="ARBA" id="ARBA00006987"/>
    </source>
</evidence>
<dbReference type="Proteomes" id="UP000032067">
    <property type="component" value="Unassembled WGS sequence"/>
</dbReference>
<dbReference type="SUPFAM" id="SSF53850">
    <property type="entry name" value="Periplasmic binding protein-like II"/>
    <property type="match status" value="1"/>
</dbReference>
<protein>
    <submittedName>
        <fullName evidence="3">ABC transporter substrate-binding protein</fullName>
    </submittedName>
</protein>
<comment type="caution">
    <text evidence="3">The sequence shown here is derived from an EMBL/GenBank/DDBJ whole genome shotgun (WGS) entry which is preliminary data.</text>
</comment>
<dbReference type="PIRSF" id="PIRSF017082">
    <property type="entry name" value="YflP"/>
    <property type="match status" value="1"/>
</dbReference>
<feature type="chain" id="PRO_5002216814" evidence="2">
    <location>
        <begin position="27"/>
        <end position="328"/>
    </location>
</feature>
<proteinExistence type="inferred from homology"/>
<dbReference type="PANTHER" id="PTHR42928:SF5">
    <property type="entry name" value="BLR1237 PROTEIN"/>
    <property type="match status" value="1"/>
</dbReference>
<dbReference type="OrthoDB" id="8678477at2"/>
<dbReference type="InterPro" id="IPR006311">
    <property type="entry name" value="TAT_signal"/>
</dbReference>
<dbReference type="Pfam" id="PF03401">
    <property type="entry name" value="TctC"/>
    <property type="match status" value="1"/>
</dbReference>
<comment type="similarity">
    <text evidence="1">Belongs to the UPF0065 (bug) family.</text>
</comment>
<dbReference type="PANTHER" id="PTHR42928">
    <property type="entry name" value="TRICARBOXYLATE-BINDING PROTEIN"/>
    <property type="match status" value="1"/>
</dbReference>
<reference evidence="3 4" key="1">
    <citation type="submission" date="2014-12" db="EMBL/GenBank/DDBJ databases">
        <title>16Stimator: statistical estimation of ribosomal gene copy numbers from draft genome assemblies.</title>
        <authorList>
            <person name="Perisin M.A."/>
            <person name="Vetter M."/>
            <person name="Gilbert J.A."/>
            <person name="Bergelson J."/>
        </authorList>
    </citation>
    <scope>NUCLEOTIDE SEQUENCE [LARGE SCALE GENOMIC DNA]</scope>
    <source>
        <strain evidence="3 4">MEDvA23</strain>
    </source>
</reference>
<dbReference type="PROSITE" id="PS51318">
    <property type="entry name" value="TAT"/>
    <property type="match status" value="1"/>
</dbReference>
<dbReference type="PROSITE" id="PS51257">
    <property type="entry name" value="PROKAR_LIPOPROTEIN"/>
    <property type="match status" value="1"/>
</dbReference>
<sequence length="328" mass="33375">MKHTRRLAIAAAISLAAACATGPAWAQGYPAKPITLVVAYPAGGDTDALARLFAEKLSARVGQPVVVDNRPGASGIIGSGYVSKAAPDGYTLLLAPSTFSIAQLVLKTNGTSGYDVLAGFTPIVQTGSQPLFLVASAGSGIASAKDAVAAAKGAGKSLSYASPGSGSPMHILGEMFARASGASLAHVPYKGVAPAVNDVLGGHVPVTFITLGPVAPYFANGKLKPLAVASSQRSPLAPTVPTLAELGYKDVEVVAWNGLWGPRNLPPEIVKTLNGHFNEILKMPDIVARMAVLGTTPVGGEADVLGKTNAADYARFGKVIKELGIQAD</sequence>
<dbReference type="InterPro" id="IPR042100">
    <property type="entry name" value="Bug_dom1"/>
</dbReference>
<dbReference type="CDD" id="cd07012">
    <property type="entry name" value="PBP2_Bug_TTT"/>
    <property type="match status" value="1"/>
</dbReference>
<dbReference type="Gene3D" id="3.40.190.150">
    <property type="entry name" value="Bordetella uptake gene, domain 1"/>
    <property type="match status" value="1"/>
</dbReference>
<evidence type="ECO:0000313" key="3">
    <source>
        <dbReference type="EMBL" id="KIQ32171.1"/>
    </source>
</evidence>
<gene>
    <name evidence="3" type="ORF">RT97_12765</name>
</gene>
<organism evidence="3 4">
    <name type="scientific">Variovorax paradoxus</name>
    <dbReference type="NCBI Taxonomy" id="34073"/>
    <lineage>
        <taxon>Bacteria</taxon>
        <taxon>Pseudomonadati</taxon>
        <taxon>Pseudomonadota</taxon>
        <taxon>Betaproteobacteria</taxon>
        <taxon>Burkholderiales</taxon>
        <taxon>Comamonadaceae</taxon>
        <taxon>Variovorax</taxon>
    </lineage>
</organism>
<dbReference type="EMBL" id="JXQQ01000028">
    <property type="protein sequence ID" value="KIQ32171.1"/>
    <property type="molecule type" value="Genomic_DNA"/>
</dbReference>
<accession>A0A0D0MIL1</accession>
<keyword evidence="2" id="KW-0732">Signal</keyword>
<name>A0A0D0MIL1_VARPD</name>
<feature type="signal peptide" evidence="2">
    <location>
        <begin position="1"/>
        <end position="26"/>
    </location>
</feature>